<dbReference type="EMBL" id="AAYA01000003">
    <property type="protein sequence ID" value="EBA09157.1"/>
    <property type="molecule type" value="Genomic_DNA"/>
</dbReference>
<dbReference type="eggNOG" id="ENOG502ZE2H">
    <property type="taxonomic scope" value="Bacteria"/>
</dbReference>
<feature type="transmembrane region" description="Helical" evidence="1">
    <location>
        <begin position="92"/>
        <end position="114"/>
    </location>
</feature>
<keyword evidence="1" id="KW-0812">Transmembrane</keyword>
<keyword evidence="1" id="KW-0472">Membrane</keyword>
<dbReference type="AlphaFoldDB" id="A3K042"/>
<feature type="transmembrane region" description="Helical" evidence="1">
    <location>
        <begin position="30"/>
        <end position="53"/>
    </location>
</feature>
<reference evidence="2 3" key="1">
    <citation type="submission" date="2006-06" db="EMBL/GenBank/DDBJ databases">
        <authorList>
            <person name="Moran M.A."/>
            <person name="Ferriera S."/>
            <person name="Johnson J."/>
            <person name="Kravitz S."/>
            <person name="Beeson K."/>
            <person name="Sutton G."/>
            <person name="Rogers Y.-H."/>
            <person name="Friedman R."/>
            <person name="Frazier M."/>
            <person name="Venter J.C."/>
        </authorList>
    </citation>
    <scope>NUCLEOTIDE SEQUENCE [LARGE SCALE GENOMIC DNA]</scope>
    <source>
        <strain evidence="2 3">E-37</strain>
    </source>
</reference>
<feature type="transmembrane region" description="Helical" evidence="1">
    <location>
        <begin position="59"/>
        <end position="80"/>
    </location>
</feature>
<sequence>MRVPDAQHNPLWWHPVKALAIRPTLRQHGLAILATLATTLGAGISVVTLAFMVEAVSTSAAGAMILVGYVLIFSVAFTWIGHLAGAFVLHAALIRGLGGWGLAMLGGFFIGAVLRPVVGTGLTVGLGPFLAVLQLALLRAIVGRNTQALPRRGTSA</sequence>
<name>A3K042_SAGS3</name>
<keyword evidence="3" id="KW-1185">Reference proteome</keyword>
<evidence type="ECO:0000313" key="2">
    <source>
        <dbReference type="EMBL" id="EBA09157.1"/>
    </source>
</evidence>
<accession>A3K042</accession>
<protein>
    <submittedName>
        <fullName evidence="2">Uncharacterized protein</fullName>
    </submittedName>
</protein>
<evidence type="ECO:0000313" key="3">
    <source>
        <dbReference type="Proteomes" id="UP000005713"/>
    </source>
</evidence>
<dbReference type="Proteomes" id="UP000005713">
    <property type="component" value="Unassembled WGS sequence"/>
</dbReference>
<feature type="transmembrane region" description="Helical" evidence="1">
    <location>
        <begin position="120"/>
        <end position="142"/>
    </location>
</feature>
<organism evidence="2 3">
    <name type="scientific">Sagittula stellata (strain ATCC 700073 / DSM 11524 / E-37)</name>
    <dbReference type="NCBI Taxonomy" id="388399"/>
    <lineage>
        <taxon>Bacteria</taxon>
        <taxon>Pseudomonadati</taxon>
        <taxon>Pseudomonadota</taxon>
        <taxon>Alphaproteobacteria</taxon>
        <taxon>Rhodobacterales</taxon>
        <taxon>Roseobacteraceae</taxon>
        <taxon>Sagittula</taxon>
    </lineage>
</organism>
<gene>
    <name evidence="2" type="ORF">SSE37_22984</name>
</gene>
<comment type="caution">
    <text evidence="2">The sequence shown here is derived from an EMBL/GenBank/DDBJ whole genome shotgun (WGS) entry which is preliminary data.</text>
</comment>
<evidence type="ECO:0000256" key="1">
    <source>
        <dbReference type="SAM" id="Phobius"/>
    </source>
</evidence>
<keyword evidence="1" id="KW-1133">Transmembrane helix</keyword>
<proteinExistence type="predicted"/>